<proteinExistence type="predicted"/>
<gene>
    <name evidence="1" type="ORF">CW360_02840</name>
</gene>
<accession>A0A2I0CTL9</accession>
<name>A0A2I0CTL9_9PSED</name>
<organism evidence="1 2">
    <name type="scientific">Pseudomonas fluvialis</name>
    <dbReference type="NCBI Taxonomy" id="1793966"/>
    <lineage>
        <taxon>Bacteria</taxon>
        <taxon>Pseudomonadati</taxon>
        <taxon>Pseudomonadota</taxon>
        <taxon>Gammaproteobacteria</taxon>
        <taxon>Pseudomonadales</taxon>
        <taxon>Pseudomonadaceae</taxon>
        <taxon>Pseudomonas</taxon>
    </lineage>
</organism>
<dbReference type="RefSeq" id="WP_101192679.1">
    <property type="nucleotide sequence ID" value="NZ_PIYS01000003.1"/>
</dbReference>
<sequence>MPLTLDSVGLAADPELGGDQLEWVDEWDWDPVAQTQDRSLTGALIIQEGQKHYGRPITLSSNGGAWFTLATVRLLEALRDQLGIVMLLTLPTGGQHYVTWNRAAGAPVQATPLFRTVNPGPDWLYELTLRLITVPPPPPAPGP</sequence>
<dbReference type="Proteomes" id="UP000242861">
    <property type="component" value="Unassembled WGS sequence"/>
</dbReference>
<evidence type="ECO:0000313" key="2">
    <source>
        <dbReference type="Proteomes" id="UP000242861"/>
    </source>
</evidence>
<evidence type="ECO:0008006" key="3">
    <source>
        <dbReference type="Google" id="ProtNLM"/>
    </source>
</evidence>
<evidence type="ECO:0000313" key="1">
    <source>
        <dbReference type="EMBL" id="PKF72668.1"/>
    </source>
</evidence>
<protein>
    <recommendedName>
        <fullName evidence="3">Phage tail protein</fullName>
    </recommendedName>
</protein>
<comment type="caution">
    <text evidence="1">The sequence shown here is derived from an EMBL/GenBank/DDBJ whole genome shotgun (WGS) entry which is preliminary data.</text>
</comment>
<dbReference type="AlphaFoldDB" id="A0A2I0CTL9"/>
<dbReference type="EMBL" id="PIYS01000003">
    <property type="protein sequence ID" value="PKF72668.1"/>
    <property type="molecule type" value="Genomic_DNA"/>
</dbReference>
<reference evidence="2" key="1">
    <citation type="submission" date="2017-12" db="EMBL/GenBank/DDBJ databases">
        <authorList>
            <person name="Yu X.-Y."/>
        </authorList>
    </citation>
    <scope>NUCLEOTIDE SEQUENCE [LARGE SCALE GENOMIC DNA]</scope>
    <source>
        <strain evidence="2">ZYSR67-Z</strain>
    </source>
</reference>